<accession>A0ABR9ZIC6</accession>
<feature type="compositionally biased region" description="Basic and acidic residues" evidence="1">
    <location>
        <begin position="245"/>
        <end position="277"/>
    </location>
</feature>
<feature type="region of interest" description="Disordered" evidence="1">
    <location>
        <begin position="224"/>
        <end position="308"/>
    </location>
</feature>
<dbReference type="Proteomes" id="UP000635902">
    <property type="component" value="Unassembled WGS sequence"/>
</dbReference>
<reference evidence="4 5" key="1">
    <citation type="submission" date="2020-10" db="EMBL/GenBank/DDBJ databases">
        <title>Novel species in genus Corynebacterium.</title>
        <authorList>
            <person name="Zhang G."/>
        </authorList>
    </citation>
    <scope>NUCLEOTIDE SEQUENCE [LARGE SCALE GENOMIC DNA]</scope>
    <source>
        <strain evidence="4 5">DSM 45110</strain>
    </source>
</reference>
<evidence type="ECO:0000259" key="3">
    <source>
        <dbReference type="Pfam" id="PF20177"/>
    </source>
</evidence>
<gene>
    <name evidence="4" type="ORF">IRY30_03710</name>
</gene>
<keyword evidence="2" id="KW-1133">Transmembrane helix</keyword>
<protein>
    <recommendedName>
        <fullName evidence="3">DUF6542 domain-containing protein</fullName>
    </recommendedName>
</protein>
<keyword evidence="2" id="KW-0812">Transmembrane</keyword>
<dbReference type="EMBL" id="JADKMY010000001">
    <property type="protein sequence ID" value="MBF4553191.1"/>
    <property type="molecule type" value="Genomic_DNA"/>
</dbReference>
<feature type="domain" description="DUF6542" evidence="3">
    <location>
        <begin position="24"/>
        <end position="139"/>
    </location>
</feature>
<comment type="caution">
    <text evidence="4">The sequence shown here is derived from an EMBL/GenBank/DDBJ whole genome shotgun (WGS) entry which is preliminary data.</text>
</comment>
<feature type="compositionally biased region" description="Low complexity" evidence="1">
    <location>
        <begin position="235"/>
        <end position="244"/>
    </location>
</feature>
<evidence type="ECO:0000256" key="1">
    <source>
        <dbReference type="SAM" id="MobiDB-lite"/>
    </source>
</evidence>
<feature type="transmembrane region" description="Helical" evidence="2">
    <location>
        <begin position="24"/>
        <end position="45"/>
    </location>
</feature>
<dbReference type="InterPro" id="IPR046672">
    <property type="entry name" value="DUF6542"/>
</dbReference>
<organism evidence="4 5">
    <name type="scientific">Corynebacterium suicordis DSM 45110</name>
    <dbReference type="NCBI Taxonomy" id="1121369"/>
    <lineage>
        <taxon>Bacteria</taxon>
        <taxon>Bacillati</taxon>
        <taxon>Actinomycetota</taxon>
        <taxon>Actinomycetes</taxon>
        <taxon>Mycobacteriales</taxon>
        <taxon>Corynebacteriaceae</taxon>
        <taxon>Corynebacterium</taxon>
    </lineage>
</organism>
<feature type="transmembrane region" description="Helical" evidence="2">
    <location>
        <begin position="82"/>
        <end position="101"/>
    </location>
</feature>
<feature type="transmembrane region" description="Helical" evidence="2">
    <location>
        <begin position="51"/>
        <end position="70"/>
    </location>
</feature>
<evidence type="ECO:0000256" key="2">
    <source>
        <dbReference type="SAM" id="Phobius"/>
    </source>
</evidence>
<dbReference type="Pfam" id="PF20177">
    <property type="entry name" value="DUF6542"/>
    <property type="match status" value="1"/>
</dbReference>
<feature type="transmembrane region" description="Helical" evidence="2">
    <location>
        <begin position="121"/>
        <end position="139"/>
    </location>
</feature>
<evidence type="ECO:0000313" key="4">
    <source>
        <dbReference type="EMBL" id="MBF4553191.1"/>
    </source>
</evidence>
<name>A0ABR9ZIC6_9CORY</name>
<keyword evidence="2" id="KW-0472">Membrane</keyword>
<feature type="region of interest" description="Disordered" evidence="1">
    <location>
        <begin position="166"/>
        <end position="201"/>
    </location>
</feature>
<dbReference type="RefSeq" id="WP_194556022.1">
    <property type="nucleotide sequence ID" value="NZ_JADKMY010000001.1"/>
</dbReference>
<sequence>MPESTYSRSRAKSRHSAPTDRPMFPVWAPMLMMIGVTITGLIFAIDKGITPLVFFILFAIACVLCTLLVEPRGLFLTVVTQPIYYVIGTVLIGWIAAADSVSSAGTKTKVLTTAYPAIEHFPWLAVPFLISLIIAVIRWRRFNAKRNRALQAESFARRRRREADENNRLSYTSARSRSRSEEFSGRTSRAAELQDADENDAEFERFESEFERADYERTDYARADYERLEPKRSRPSASYRSPSSRAREGEQTHTVDELLRKAEQRRAARSELPRADVIEPIESVESAEQTGPERSTLPRPARRYRASE</sequence>
<keyword evidence="5" id="KW-1185">Reference proteome</keyword>
<proteinExistence type="predicted"/>
<evidence type="ECO:0000313" key="5">
    <source>
        <dbReference type="Proteomes" id="UP000635902"/>
    </source>
</evidence>